<dbReference type="GO" id="GO:0006508">
    <property type="term" value="P:proteolysis"/>
    <property type="evidence" value="ECO:0007669"/>
    <property type="project" value="UniProtKB-KW"/>
</dbReference>
<dbReference type="InterPro" id="IPR023827">
    <property type="entry name" value="Peptidase_S8_Asp-AS"/>
</dbReference>
<keyword evidence="3 5" id="KW-0378">Hydrolase</keyword>
<dbReference type="Proteomes" id="UP000559010">
    <property type="component" value="Unassembled WGS sequence"/>
</dbReference>
<reference evidence="8 9" key="1">
    <citation type="submission" date="2020-04" db="EMBL/GenBank/DDBJ databases">
        <title>Flammeovirgaceae bacterium KN852 isolated from deep sea.</title>
        <authorList>
            <person name="Zhang D.-C."/>
        </authorList>
    </citation>
    <scope>NUCLEOTIDE SEQUENCE [LARGE SCALE GENOMIC DNA]</scope>
    <source>
        <strain evidence="8 9">KN852</strain>
    </source>
</reference>
<dbReference type="InterPro" id="IPR044023">
    <property type="entry name" value="Ig_7"/>
</dbReference>
<dbReference type="EMBL" id="JABBNU010000008">
    <property type="protein sequence ID" value="NMM49340.1"/>
    <property type="molecule type" value="Genomic_DNA"/>
</dbReference>
<accession>A0A848J493</accession>
<comment type="caution">
    <text evidence="8">The sequence shown here is derived from an EMBL/GenBank/DDBJ whole genome shotgun (WGS) entry which is preliminary data.</text>
</comment>
<dbReference type="RefSeq" id="WP_169682384.1">
    <property type="nucleotide sequence ID" value="NZ_JABBNU010000008.1"/>
</dbReference>
<dbReference type="InterPro" id="IPR000209">
    <property type="entry name" value="Peptidase_S8/S53_dom"/>
</dbReference>
<dbReference type="GO" id="GO:0004252">
    <property type="term" value="F:serine-type endopeptidase activity"/>
    <property type="evidence" value="ECO:0007669"/>
    <property type="project" value="UniProtKB-UniRule"/>
</dbReference>
<gene>
    <name evidence="8" type="ORF">HH304_13095</name>
</gene>
<dbReference type="InterPro" id="IPR015500">
    <property type="entry name" value="Peptidase_S8_subtilisin-rel"/>
</dbReference>
<dbReference type="PANTHER" id="PTHR43399:SF4">
    <property type="entry name" value="CELL WALL-ASSOCIATED PROTEASE"/>
    <property type="match status" value="1"/>
</dbReference>
<dbReference type="InterPro" id="IPR023828">
    <property type="entry name" value="Peptidase_S8_Ser-AS"/>
</dbReference>
<evidence type="ECO:0000256" key="1">
    <source>
        <dbReference type="ARBA" id="ARBA00011073"/>
    </source>
</evidence>
<evidence type="ECO:0000256" key="3">
    <source>
        <dbReference type="ARBA" id="ARBA00022801"/>
    </source>
</evidence>
<feature type="domain" description="PKD" evidence="7">
    <location>
        <begin position="990"/>
        <end position="1056"/>
    </location>
</feature>
<dbReference type="Pfam" id="PF19081">
    <property type="entry name" value="Ig_7"/>
    <property type="match status" value="1"/>
</dbReference>
<dbReference type="InterPro" id="IPR026444">
    <property type="entry name" value="Secre_tail"/>
</dbReference>
<dbReference type="SUPFAM" id="SSF49299">
    <property type="entry name" value="PKD domain"/>
    <property type="match status" value="1"/>
</dbReference>
<evidence type="ECO:0000256" key="4">
    <source>
        <dbReference type="ARBA" id="ARBA00022825"/>
    </source>
</evidence>
<dbReference type="Pfam" id="PF00082">
    <property type="entry name" value="Peptidase_S8"/>
    <property type="match status" value="1"/>
</dbReference>
<dbReference type="InterPro" id="IPR000601">
    <property type="entry name" value="PKD_dom"/>
</dbReference>
<evidence type="ECO:0000256" key="6">
    <source>
        <dbReference type="RuleBase" id="RU003355"/>
    </source>
</evidence>
<evidence type="ECO:0000259" key="7">
    <source>
        <dbReference type="PROSITE" id="PS50093"/>
    </source>
</evidence>
<name>A0A848J493_9BACT</name>
<proteinExistence type="inferred from homology"/>
<organism evidence="8 9">
    <name type="scientific">Marinigracilibium pacificum</name>
    <dbReference type="NCBI Taxonomy" id="2729599"/>
    <lineage>
        <taxon>Bacteria</taxon>
        <taxon>Pseudomonadati</taxon>
        <taxon>Bacteroidota</taxon>
        <taxon>Cytophagia</taxon>
        <taxon>Cytophagales</taxon>
        <taxon>Flammeovirgaceae</taxon>
        <taxon>Marinigracilibium</taxon>
    </lineage>
</organism>
<evidence type="ECO:0000256" key="2">
    <source>
        <dbReference type="ARBA" id="ARBA00022670"/>
    </source>
</evidence>
<dbReference type="InterPro" id="IPR022409">
    <property type="entry name" value="PKD/Chitinase_dom"/>
</dbReference>
<evidence type="ECO:0000313" key="9">
    <source>
        <dbReference type="Proteomes" id="UP000559010"/>
    </source>
</evidence>
<feature type="active site" description="Charge relay system" evidence="5">
    <location>
        <position position="210"/>
    </location>
</feature>
<dbReference type="InterPro" id="IPR013783">
    <property type="entry name" value="Ig-like_fold"/>
</dbReference>
<feature type="active site" description="Charge relay system" evidence="5">
    <location>
        <position position="141"/>
    </location>
</feature>
<dbReference type="PROSITE" id="PS00138">
    <property type="entry name" value="SUBTILASE_SER"/>
    <property type="match status" value="1"/>
</dbReference>
<comment type="similarity">
    <text evidence="1 5 6">Belongs to the peptidase S8 family.</text>
</comment>
<dbReference type="Gene3D" id="2.60.40.10">
    <property type="entry name" value="Immunoglobulins"/>
    <property type="match status" value="1"/>
</dbReference>
<dbReference type="PANTHER" id="PTHR43399">
    <property type="entry name" value="SUBTILISIN-RELATED"/>
    <property type="match status" value="1"/>
</dbReference>
<feature type="active site" description="Charge relay system" evidence="5">
    <location>
        <position position="367"/>
    </location>
</feature>
<sequence>MRKFILFIVLLFGLGQLQAQTRYVIKTRDFVSTEELSVSFPESYSFHSARSIINAKARNKPTIVDEIYFVTKPKGISEKTFLNSLKSDGRIEFAEKDIIHQTYETPNDISIGNQYYLELINAFEAWDISKSNANVVIGIVDSGIDLNHDDLVSKLAINDDEIPNNNIDDDNDGYIDNYQGWDFAGPDTTNLNYAGDPGVGVLKNVPGTNHGNLVSGVAAAATNNNLGIAGVGYNASLLITKHSFDNQAQNDRSVYFTLAGVLYMIEQGADIVNMSFGTTSRSDIWQSVIDYGIENGVIFIAAAGNSGLNSNEYPAAYDGVFAVASSDSEDKVSSFSNYGYYVDIIAPGSRIYTTNYNNSYTYTDGTSFSSPIVAGAAALVKGKYPDLSPKQILDLLRISADPSIYNNVESKYRDRLGYGRLDVFKALTIQTPSLSFDDVKIRNERTGQVASAGDTAVAYGILSNTLWKTSNATKVTISTVSPFVEILNSEIFPGVIDSTTQLNTIDNPFRIKIAANIPNDLEVPFKISFSDGAYEDYQYITLLLNPTYINIQRNLVSSTITGEGRIGFNDALTNAEEGIGFLYNDRNLLFEMGLLMTSGGKLSNNIRGEGVNTDDDFKPVDRIKNIVPGEFSTEEAFGSFDDSKSDNPLNVLVNYRSMVWGEEPDDKYIIVEYEIENQSGSDMNDLYVGLFADWDISQLVGPPDRAGYYSNGNINLGFVHNLKESDSIYVGIQTLVGDFNYWAIDNDSDIPDNPWGVYDGYTDEEKIESMTSGIGKPRAGIQEDGNDVSHTVSIGPLAINAGESTKVAFALIAGDQLSELVESAEIAYSKYNQTLKANKPSVDTLNICYGSNVTIKATGASKYNWYKDFTGGEPVLTNNSQITLSNVKSDTILYVSNATNSFESVRTPAVVNVIANPEIRLSKGSSAICDGDSIVLSVQDGNQYLWSTGETERIITVKDAGVYTVTVTNNQFGCNNIQGQTEITLKAKPTSLFSASTDESSIFDKESILFTDQSTDAVAWFWSFGDGVTSVNQNPEHVYENYGDFNVTLTVTGENGCQDISTRPLIITSVGDDLNEEAIVVYPNPSASGRWKIINLPLEVESLRVINIQGRLMKDISISDRQLEIDGANWTPGLYIVEVQTPEKSHRIKIVKY</sequence>
<keyword evidence="9" id="KW-1185">Reference proteome</keyword>
<dbReference type="PROSITE" id="PS50093">
    <property type="entry name" value="PKD"/>
    <property type="match status" value="1"/>
</dbReference>
<dbReference type="Pfam" id="PF18962">
    <property type="entry name" value="Por_Secre_tail"/>
    <property type="match status" value="1"/>
</dbReference>
<evidence type="ECO:0000313" key="8">
    <source>
        <dbReference type="EMBL" id="NMM49340.1"/>
    </source>
</evidence>
<keyword evidence="2 5" id="KW-0645">Protease</keyword>
<dbReference type="SMART" id="SM00089">
    <property type="entry name" value="PKD"/>
    <property type="match status" value="1"/>
</dbReference>
<dbReference type="InterPro" id="IPR035986">
    <property type="entry name" value="PKD_dom_sf"/>
</dbReference>
<dbReference type="InterPro" id="IPR036852">
    <property type="entry name" value="Peptidase_S8/S53_dom_sf"/>
</dbReference>
<dbReference type="InterPro" id="IPR051048">
    <property type="entry name" value="Peptidase_S8/S53_subtilisin"/>
</dbReference>
<dbReference type="NCBIfam" id="TIGR04183">
    <property type="entry name" value="Por_Secre_tail"/>
    <property type="match status" value="1"/>
</dbReference>
<dbReference type="AlphaFoldDB" id="A0A848J493"/>
<dbReference type="Gene3D" id="3.40.50.200">
    <property type="entry name" value="Peptidase S8/S53 domain"/>
    <property type="match status" value="1"/>
</dbReference>
<dbReference type="PRINTS" id="PR00723">
    <property type="entry name" value="SUBTILISIN"/>
</dbReference>
<dbReference type="PROSITE" id="PS00136">
    <property type="entry name" value="SUBTILASE_ASP"/>
    <property type="match status" value="1"/>
</dbReference>
<dbReference type="PROSITE" id="PS51892">
    <property type="entry name" value="SUBTILASE"/>
    <property type="match status" value="1"/>
</dbReference>
<keyword evidence="4 5" id="KW-0720">Serine protease</keyword>
<dbReference type="Pfam" id="PF18911">
    <property type="entry name" value="PKD_4"/>
    <property type="match status" value="1"/>
</dbReference>
<dbReference type="SUPFAM" id="SSF52743">
    <property type="entry name" value="Subtilisin-like"/>
    <property type="match status" value="1"/>
</dbReference>
<evidence type="ECO:0000256" key="5">
    <source>
        <dbReference type="PROSITE-ProRule" id="PRU01240"/>
    </source>
</evidence>
<dbReference type="CDD" id="cd00146">
    <property type="entry name" value="PKD"/>
    <property type="match status" value="1"/>
</dbReference>
<protein>
    <submittedName>
        <fullName evidence="8">S8 family serine peptidase</fullName>
    </submittedName>
</protein>